<dbReference type="Proteomes" id="UP001153954">
    <property type="component" value="Unassembled WGS sequence"/>
</dbReference>
<evidence type="ECO:0000256" key="1">
    <source>
        <dbReference type="SAM" id="MobiDB-lite"/>
    </source>
</evidence>
<evidence type="ECO:0000313" key="3">
    <source>
        <dbReference type="Proteomes" id="UP001153954"/>
    </source>
</evidence>
<sequence>MLEGKYKKALTQNIHKLHVMEIKMLKWMCGITRALRIRNSFIRGSFGVHDIADKIQERRLRRYGCRALTFRASKEAIAGCHEAGHESQRSKHELCKGPCKLEES</sequence>
<protein>
    <submittedName>
        <fullName evidence="2">Uncharacterized protein</fullName>
    </submittedName>
</protein>
<evidence type="ECO:0000313" key="2">
    <source>
        <dbReference type="EMBL" id="CAH2091655.1"/>
    </source>
</evidence>
<dbReference type="EMBL" id="CAKOGL010000011">
    <property type="protein sequence ID" value="CAH2091655.1"/>
    <property type="molecule type" value="Genomic_DNA"/>
</dbReference>
<name>A0AAU9U4F6_EUPED</name>
<accession>A0AAU9U4F6</accession>
<organism evidence="2 3">
    <name type="scientific">Euphydryas editha</name>
    <name type="common">Edith's checkerspot</name>
    <dbReference type="NCBI Taxonomy" id="104508"/>
    <lineage>
        <taxon>Eukaryota</taxon>
        <taxon>Metazoa</taxon>
        <taxon>Ecdysozoa</taxon>
        <taxon>Arthropoda</taxon>
        <taxon>Hexapoda</taxon>
        <taxon>Insecta</taxon>
        <taxon>Pterygota</taxon>
        <taxon>Neoptera</taxon>
        <taxon>Endopterygota</taxon>
        <taxon>Lepidoptera</taxon>
        <taxon>Glossata</taxon>
        <taxon>Ditrysia</taxon>
        <taxon>Papilionoidea</taxon>
        <taxon>Nymphalidae</taxon>
        <taxon>Nymphalinae</taxon>
        <taxon>Euphydryas</taxon>
    </lineage>
</organism>
<reference evidence="2" key="1">
    <citation type="submission" date="2022-03" db="EMBL/GenBank/DDBJ databases">
        <authorList>
            <person name="Tunstrom K."/>
        </authorList>
    </citation>
    <scope>NUCLEOTIDE SEQUENCE</scope>
</reference>
<gene>
    <name evidence="2" type="ORF">EEDITHA_LOCUS7502</name>
</gene>
<keyword evidence="3" id="KW-1185">Reference proteome</keyword>
<feature type="region of interest" description="Disordered" evidence="1">
    <location>
        <begin position="81"/>
        <end position="104"/>
    </location>
</feature>
<feature type="compositionally biased region" description="Basic and acidic residues" evidence="1">
    <location>
        <begin position="82"/>
        <end position="104"/>
    </location>
</feature>
<dbReference type="AlphaFoldDB" id="A0AAU9U4F6"/>
<proteinExistence type="predicted"/>
<comment type="caution">
    <text evidence="2">The sequence shown here is derived from an EMBL/GenBank/DDBJ whole genome shotgun (WGS) entry which is preliminary data.</text>
</comment>